<dbReference type="GO" id="GO:0103011">
    <property type="term" value="F:mannosylfructose-phosphate synthase activity"/>
    <property type="evidence" value="ECO:0007669"/>
    <property type="project" value="UniProtKB-EC"/>
</dbReference>
<dbReference type="EMBL" id="CP036271">
    <property type="protein sequence ID" value="QDT55120.1"/>
    <property type="molecule type" value="Genomic_DNA"/>
</dbReference>
<dbReference type="Gene3D" id="3.40.50.2000">
    <property type="entry name" value="Glycogen Phosphorylase B"/>
    <property type="match status" value="2"/>
</dbReference>
<name>A0A517SG88_9PLAN</name>
<protein>
    <submittedName>
        <fullName evidence="3">Mannosylfructose-phosphate synthase</fullName>
        <ecNumber evidence="3">2.4.1.246</ecNumber>
    </submittedName>
</protein>
<sequence>MEDRRLTVVQLLPALESGGVERGTLEVASELVRRGHRSIVISAGGRLVEKLEAEGSEHIAWTIGGKTPWTFRYVSQLRSLIQEEGVDILHARSRVPAWVGWMAWKSLPNQSKPRFVTTVHGLYRVGKYSSIMTSGDAVIAVSGSVRDYVLKNFPHTDPNRLRVIPRGRNSNEFPHGHHPDDAWLEAWYREFPQTQGKILLTLPGRLTRLKGHEDFINLIAEVRAAGVDAHGLIVGEVDPRRTAYAEELHALVEHDGLSEHVTFTGHRRDIREVFSLSAIVFSLSTQPESFGRTTLEALSIGIPVVGYDHGGVGEILHDVFPQGATPLGDRIALRDRVTMLLQEGPFVVPPHDGYRLDQMLEAEIQLYHELAA</sequence>
<reference evidence="3 4" key="1">
    <citation type="submission" date="2019-02" db="EMBL/GenBank/DDBJ databases">
        <title>Deep-cultivation of Planctomycetes and their phenomic and genomic characterization uncovers novel biology.</title>
        <authorList>
            <person name="Wiegand S."/>
            <person name="Jogler M."/>
            <person name="Boedeker C."/>
            <person name="Pinto D."/>
            <person name="Vollmers J."/>
            <person name="Rivas-Marin E."/>
            <person name="Kohn T."/>
            <person name="Peeters S.H."/>
            <person name="Heuer A."/>
            <person name="Rast P."/>
            <person name="Oberbeckmann S."/>
            <person name="Bunk B."/>
            <person name="Jeske O."/>
            <person name="Meyerdierks A."/>
            <person name="Storesund J.E."/>
            <person name="Kallscheuer N."/>
            <person name="Luecker S."/>
            <person name="Lage O.M."/>
            <person name="Pohl T."/>
            <person name="Merkel B.J."/>
            <person name="Hornburger P."/>
            <person name="Mueller R.-W."/>
            <person name="Bruemmer F."/>
            <person name="Labrenz M."/>
            <person name="Spormann A.M."/>
            <person name="Op den Camp H."/>
            <person name="Overmann J."/>
            <person name="Amann R."/>
            <person name="Jetten M.S.M."/>
            <person name="Mascher T."/>
            <person name="Medema M.H."/>
            <person name="Devos D.P."/>
            <person name="Kaster A.-K."/>
            <person name="Ovreas L."/>
            <person name="Rohde M."/>
            <person name="Galperin M.Y."/>
            <person name="Jogler C."/>
        </authorList>
    </citation>
    <scope>NUCLEOTIDE SEQUENCE [LARGE SCALE GENOMIC DNA]</scope>
    <source>
        <strain evidence="3 4">Pan44</strain>
    </source>
</reference>
<accession>A0A517SG88</accession>
<dbReference type="Pfam" id="PF00534">
    <property type="entry name" value="Glycos_transf_1"/>
    <property type="match status" value="1"/>
</dbReference>
<dbReference type="InterPro" id="IPR028098">
    <property type="entry name" value="Glyco_trans_4-like_N"/>
</dbReference>
<feature type="domain" description="Glycosyltransferase subfamily 4-like N-terminal" evidence="2">
    <location>
        <begin position="18"/>
        <end position="169"/>
    </location>
</feature>
<feature type="domain" description="Glycosyl transferase family 1" evidence="1">
    <location>
        <begin position="194"/>
        <end position="321"/>
    </location>
</feature>
<dbReference type="Proteomes" id="UP000315700">
    <property type="component" value="Chromosome"/>
</dbReference>
<organism evidence="3 4">
    <name type="scientific">Caulifigura coniformis</name>
    <dbReference type="NCBI Taxonomy" id="2527983"/>
    <lineage>
        <taxon>Bacteria</taxon>
        <taxon>Pseudomonadati</taxon>
        <taxon>Planctomycetota</taxon>
        <taxon>Planctomycetia</taxon>
        <taxon>Planctomycetales</taxon>
        <taxon>Planctomycetaceae</taxon>
        <taxon>Caulifigura</taxon>
    </lineage>
</organism>
<evidence type="ECO:0000313" key="4">
    <source>
        <dbReference type="Proteomes" id="UP000315700"/>
    </source>
</evidence>
<dbReference type="AlphaFoldDB" id="A0A517SG88"/>
<evidence type="ECO:0000313" key="3">
    <source>
        <dbReference type="EMBL" id="QDT55120.1"/>
    </source>
</evidence>
<evidence type="ECO:0000259" key="2">
    <source>
        <dbReference type="Pfam" id="PF13439"/>
    </source>
</evidence>
<evidence type="ECO:0000259" key="1">
    <source>
        <dbReference type="Pfam" id="PF00534"/>
    </source>
</evidence>
<gene>
    <name evidence="3" type="primary">mfpsA_1</name>
    <name evidence="3" type="ORF">Pan44_31620</name>
</gene>
<dbReference type="OrthoDB" id="258796at2"/>
<dbReference type="InterPro" id="IPR001296">
    <property type="entry name" value="Glyco_trans_1"/>
</dbReference>
<dbReference type="InParanoid" id="A0A517SG88"/>
<dbReference type="Pfam" id="PF13439">
    <property type="entry name" value="Glyco_transf_4"/>
    <property type="match status" value="1"/>
</dbReference>
<dbReference type="EC" id="2.4.1.246" evidence="3"/>
<dbReference type="RefSeq" id="WP_145030907.1">
    <property type="nucleotide sequence ID" value="NZ_CP036271.1"/>
</dbReference>
<dbReference type="CDD" id="cd03819">
    <property type="entry name" value="GT4_WavL-like"/>
    <property type="match status" value="1"/>
</dbReference>
<dbReference type="PANTHER" id="PTHR12526">
    <property type="entry name" value="GLYCOSYLTRANSFERASE"/>
    <property type="match status" value="1"/>
</dbReference>
<dbReference type="SUPFAM" id="SSF53756">
    <property type="entry name" value="UDP-Glycosyltransferase/glycogen phosphorylase"/>
    <property type="match status" value="1"/>
</dbReference>
<keyword evidence="3" id="KW-0328">Glycosyltransferase</keyword>
<proteinExistence type="predicted"/>
<keyword evidence="4" id="KW-1185">Reference proteome</keyword>
<dbReference type="KEGG" id="ccos:Pan44_31620"/>
<keyword evidence="3" id="KW-0808">Transferase</keyword>
<dbReference type="PANTHER" id="PTHR12526:SF638">
    <property type="entry name" value="SPORE COAT PROTEIN SA"/>
    <property type="match status" value="1"/>
</dbReference>